<sequence length="88" mass="9888">MGLSLRNVMIIQSRGSDVRSEVYSRNQQTGKVAGAINLYNDEFFHCCLVSTPEMFDSDGEAINKMNEIIEWAKTIDLEAEARAIADRC</sequence>
<evidence type="ECO:0000313" key="2">
    <source>
        <dbReference type="Proteomes" id="UP000179001"/>
    </source>
</evidence>
<name>A0A1F5T4Q4_9BACT</name>
<proteinExistence type="predicted"/>
<dbReference type="EMBL" id="MFGJ01000001">
    <property type="protein sequence ID" value="OGF33431.1"/>
    <property type="molecule type" value="Genomic_DNA"/>
</dbReference>
<gene>
    <name evidence="1" type="ORF">A2478_01915</name>
</gene>
<protein>
    <submittedName>
        <fullName evidence="1">Uncharacterized protein</fullName>
    </submittedName>
</protein>
<dbReference type="AlphaFoldDB" id="A0A1F5T4Q4"/>
<comment type="caution">
    <text evidence="1">The sequence shown here is derived from an EMBL/GenBank/DDBJ whole genome shotgun (WGS) entry which is preliminary data.</text>
</comment>
<dbReference type="STRING" id="1798002.A2478_01915"/>
<accession>A0A1F5T4Q4</accession>
<organism evidence="1 2">
    <name type="scientific">Candidatus Falkowbacteria bacterium RIFOXYC2_FULL_36_12</name>
    <dbReference type="NCBI Taxonomy" id="1798002"/>
    <lineage>
        <taxon>Bacteria</taxon>
        <taxon>Candidatus Falkowiibacteriota</taxon>
    </lineage>
</organism>
<reference evidence="1 2" key="1">
    <citation type="journal article" date="2016" name="Nat. Commun.">
        <title>Thousands of microbial genomes shed light on interconnected biogeochemical processes in an aquifer system.</title>
        <authorList>
            <person name="Anantharaman K."/>
            <person name="Brown C.T."/>
            <person name="Hug L.A."/>
            <person name="Sharon I."/>
            <person name="Castelle C.J."/>
            <person name="Probst A.J."/>
            <person name="Thomas B.C."/>
            <person name="Singh A."/>
            <person name="Wilkins M.J."/>
            <person name="Karaoz U."/>
            <person name="Brodie E.L."/>
            <person name="Williams K.H."/>
            <person name="Hubbard S.S."/>
            <person name="Banfield J.F."/>
        </authorList>
    </citation>
    <scope>NUCLEOTIDE SEQUENCE [LARGE SCALE GENOMIC DNA]</scope>
</reference>
<dbReference type="Proteomes" id="UP000179001">
    <property type="component" value="Unassembled WGS sequence"/>
</dbReference>
<evidence type="ECO:0000313" key="1">
    <source>
        <dbReference type="EMBL" id="OGF33431.1"/>
    </source>
</evidence>